<evidence type="ECO:0000256" key="8">
    <source>
        <dbReference type="ARBA" id="ARBA00022842"/>
    </source>
</evidence>
<feature type="region of interest" description="Disordered" evidence="16">
    <location>
        <begin position="267"/>
        <end position="287"/>
    </location>
</feature>
<dbReference type="NCBIfam" id="NF002868">
    <property type="entry name" value="PRK03180.1"/>
    <property type="match status" value="1"/>
</dbReference>
<evidence type="ECO:0000256" key="15">
    <source>
        <dbReference type="RuleBase" id="RU004196"/>
    </source>
</evidence>
<evidence type="ECO:0000256" key="7">
    <source>
        <dbReference type="ARBA" id="ARBA00022840"/>
    </source>
</evidence>
<dbReference type="SUPFAM" id="SSF117018">
    <property type="entry name" value="ATP-dependent DNA ligase DNA-binding domain"/>
    <property type="match status" value="1"/>
</dbReference>
<dbReference type="Gene3D" id="1.10.3260.10">
    <property type="entry name" value="DNA ligase, ATP-dependent, N-terminal domain"/>
    <property type="match status" value="1"/>
</dbReference>
<feature type="compositionally biased region" description="Low complexity" evidence="16">
    <location>
        <begin position="513"/>
        <end position="531"/>
    </location>
</feature>
<keyword evidence="2 13" id="KW-0132">Cell division</keyword>
<evidence type="ECO:0000256" key="3">
    <source>
        <dbReference type="ARBA" id="ARBA00022705"/>
    </source>
</evidence>
<evidence type="ECO:0000256" key="14">
    <source>
        <dbReference type="RuleBase" id="RU000617"/>
    </source>
</evidence>
<keyword evidence="19" id="KW-1185">Reference proteome</keyword>
<dbReference type="PANTHER" id="PTHR45674:SF13">
    <property type="entry name" value="DNA LIGASE-RELATED"/>
    <property type="match status" value="1"/>
</dbReference>
<comment type="function">
    <text evidence="13">DNA ligase that seals nicks in double-stranded DNA during DNA replication, DNA recombination and DNA repair.</text>
</comment>
<evidence type="ECO:0000256" key="1">
    <source>
        <dbReference type="ARBA" id="ARBA00022598"/>
    </source>
</evidence>
<feature type="active site" description="N6-AMP-lysine intermediate" evidence="13">
    <location>
        <position position="211"/>
    </location>
</feature>
<feature type="binding site" evidence="13">
    <location>
        <position position="300"/>
    </location>
    <ligand>
        <name>ATP</name>
        <dbReference type="ChEBI" id="CHEBI:30616"/>
    </ligand>
</feature>
<keyword evidence="8 13" id="KW-0460">Magnesium</keyword>
<evidence type="ECO:0000256" key="16">
    <source>
        <dbReference type="SAM" id="MobiDB-lite"/>
    </source>
</evidence>
<dbReference type="Proteomes" id="UP001432222">
    <property type="component" value="Chromosome"/>
</dbReference>
<evidence type="ECO:0000256" key="13">
    <source>
        <dbReference type="HAMAP-Rule" id="MF_00407"/>
    </source>
</evidence>
<dbReference type="InterPro" id="IPR012310">
    <property type="entry name" value="DNA_ligase_ATP-dep_cent"/>
</dbReference>
<keyword evidence="4 13" id="KW-0479">Metal-binding</keyword>
<dbReference type="CDD" id="cd07901">
    <property type="entry name" value="Adenylation_DNA_ligase_Arch_LigB"/>
    <property type="match status" value="1"/>
</dbReference>
<comment type="catalytic activity">
    <reaction evidence="12 13 14">
        <text>ATP + (deoxyribonucleotide)n-3'-hydroxyl + 5'-phospho-(deoxyribonucleotide)m = (deoxyribonucleotide)n+m + AMP + diphosphate.</text>
        <dbReference type="EC" id="6.5.1.1"/>
    </reaction>
</comment>
<feature type="compositionally biased region" description="Basic and acidic residues" evidence="16">
    <location>
        <begin position="532"/>
        <end position="549"/>
    </location>
</feature>
<name>A0ABZ1U9Z2_9ACTN</name>
<dbReference type="SUPFAM" id="SSF56091">
    <property type="entry name" value="DNA ligase/mRNA capping enzyme, catalytic domain"/>
    <property type="match status" value="1"/>
</dbReference>
<evidence type="ECO:0000313" key="18">
    <source>
        <dbReference type="EMBL" id="WUQ87933.1"/>
    </source>
</evidence>
<proteinExistence type="inferred from homology"/>
<feature type="binding site" evidence="13">
    <location>
        <position position="372"/>
    </location>
    <ligand>
        <name>ATP</name>
        <dbReference type="ChEBI" id="CHEBI:30616"/>
    </ligand>
</feature>
<dbReference type="InterPro" id="IPR012340">
    <property type="entry name" value="NA-bd_OB-fold"/>
</dbReference>
<evidence type="ECO:0000256" key="5">
    <source>
        <dbReference type="ARBA" id="ARBA00022741"/>
    </source>
</evidence>
<evidence type="ECO:0000256" key="6">
    <source>
        <dbReference type="ARBA" id="ARBA00022763"/>
    </source>
</evidence>
<dbReference type="EC" id="6.5.1.1" evidence="13"/>
<dbReference type="Pfam" id="PF01068">
    <property type="entry name" value="DNA_ligase_A_M"/>
    <property type="match status" value="1"/>
</dbReference>
<dbReference type="RefSeq" id="WP_328958487.1">
    <property type="nucleotide sequence ID" value="NZ_CP108110.1"/>
</dbReference>
<dbReference type="PANTHER" id="PTHR45674">
    <property type="entry name" value="DNA LIGASE 1/3 FAMILY MEMBER"/>
    <property type="match status" value="1"/>
</dbReference>
<keyword evidence="7 13" id="KW-0067">ATP-binding</keyword>
<dbReference type="Gene3D" id="3.30.470.30">
    <property type="entry name" value="DNA ligase/mRNA capping enzyme"/>
    <property type="match status" value="1"/>
</dbReference>
<dbReference type="InterPro" id="IPR012308">
    <property type="entry name" value="DNA_ligase_ATP-dep_N"/>
</dbReference>
<dbReference type="SUPFAM" id="SSF50249">
    <property type="entry name" value="Nucleic acid-binding proteins"/>
    <property type="match status" value="1"/>
</dbReference>
<sequence length="549" mass="58355">MLLRRLALTSRAVAAEPGRRAKTELLADCLRELGPAEAPSAVALLSGESQRLRTGLGPAALRELPPPAADPVLGVRETERVLEAIAAVHGTGARAERHRLLAGLFERATEVEQSFLRAVLVGDLRQGALDAVVADAVARAAGVAAATVRRALMFRGSARAVAEAALTGGEPALATFRLEVGRPVRPMLAASAPDVGAALEHLPGPAALEWKLDGIRVQVHRDGGDVGVFTRSLDDITARVPEVVEAALALPVRSAVLDGEAIALGPDGRPRPFQETAARTAARRDPERLRAEVPLSPHFFDLLHRDGEDLVDRPGRERWAALAGAVPAGLRVARTETGDREEALAFFRATLARGHEGVLVKDPAAGYRAGRRGAGWIKVKPRHTLDLVVLAAEWGSGRRQGFLSNLHLGARAGGEPGLGPWVMLGKTFKGLTDETLARQTEALLAREVERDAWTVRVRPELVVEIAFDGVQRSPRYPAGLALRFARVVRYRPDKSAAEADTVATVREIAAAEGTAATDGVAATDGTAAAEGLPERTPRRTPDRDIPSDD</sequence>
<evidence type="ECO:0000256" key="11">
    <source>
        <dbReference type="ARBA" id="ARBA00023306"/>
    </source>
</evidence>
<feature type="binding site" evidence="13">
    <location>
        <position position="260"/>
    </location>
    <ligand>
        <name>ATP</name>
        <dbReference type="ChEBI" id="CHEBI:30616"/>
    </ligand>
</feature>
<dbReference type="Pfam" id="PF04679">
    <property type="entry name" value="DNA_ligase_A_C"/>
    <property type="match status" value="1"/>
</dbReference>
<dbReference type="InterPro" id="IPR050191">
    <property type="entry name" value="ATP-dep_DNA_ligase"/>
</dbReference>
<protein>
    <recommendedName>
        <fullName evidence="13">Probable DNA ligase</fullName>
        <ecNumber evidence="13">6.5.1.1</ecNumber>
    </recommendedName>
    <alternativeName>
        <fullName evidence="13">Polydeoxyribonucleotide synthase [ATP]</fullName>
    </alternativeName>
</protein>
<dbReference type="PROSITE" id="PS50160">
    <property type="entry name" value="DNA_LIGASE_A3"/>
    <property type="match status" value="1"/>
</dbReference>
<comment type="cofactor">
    <cofactor evidence="13">
        <name>Mg(2+)</name>
        <dbReference type="ChEBI" id="CHEBI:18420"/>
    </cofactor>
</comment>
<organism evidence="18 19">
    <name type="scientific">Kitasatospora purpeofusca</name>
    <dbReference type="NCBI Taxonomy" id="67352"/>
    <lineage>
        <taxon>Bacteria</taxon>
        <taxon>Bacillati</taxon>
        <taxon>Actinomycetota</taxon>
        <taxon>Actinomycetes</taxon>
        <taxon>Kitasatosporales</taxon>
        <taxon>Streptomycetaceae</taxon>
        <taxon>Kitasatospora</taxon>
    </lineage>
</organism>
<dbReference type="HAMAP" id="MF_00407">
    <property type="entry name" value="DNA_ligase"/>
    <property type="match status" value="1"/>
</dbReference>
<dbReference type="NCBIfam" id="TIGR00574">
    <property type="entry name" value="dnl1"/>
    <property type="match status" value="1"/>
</dbReference>
<feature type="binding site" evidence="13">
    <location>
        <position position="209"/>
    </location>
    <ligand>
        <name>ATP</name>
        <dbReference type="ChEBI" id="CHEBI:30616"/>
    </ligand>
</feature>
<feature type="binding site" evidence="13">
    <location>
        <position position="378"/>
    </location>
    <ligand>
        <name>ATP</name>
        <dbReference type="ChEBI" id="CHEBI:30616"/>
    </ligand>
</feature>
<keyword evidence="9 13" id="KW-0233">DNA recombination</keyword>
<dbReference type="Gene3D" id="2.40.50.140">
    <property type="entry name" value="Nucleic acid-binding proteins"/>
    <property type="match status" value="1"/>
</dbReference>
<accession>A0ABZ1U9Z2</accession>
<keyword evidence="5 13" id="KW-0547">Nucleotide-binding</keyword>
<evidence type="ECO:0000256" key="12">
    <source>
        <dbReference type="ARBA" id="ARBA00034003"/>
    </source>
</evidence>
<dbReference type="EMBL" id="CP108110">
    <property type="protein sequence ID" value="WUQ87933.1"/>
    <property type="molecule type" value="Genomic_DNA"/>
</dbReference>
<feature type="binding site" evidence="13">
    <location>
        <position position="216"/>
    </location>
    <ligand>
        <name>ATP</name>
        <dbReference type="ChEBI" id="CHEBI:30616"/>
    </ligand>
</feature>
<dbReference type="Pfam" id="PF04675">
    <property type="entry name" value="DNA_ligase_A_N"/>
    <property type="match status" value="1"/>
</dbReference>
<evidence type="ECO:0000256" key="4">
    <source>
        <dbReference type="ARBA" id="ARBA00022723"/>
    </source>
</evidence>
<keyword evidence="10 13" id="KW-0234">DNA repair</keyword>
<reference evidence="18" key="1">
    <citation type="submission" date="2022-10" db="EMBL/GenBank/DDBJ databases">
        <title>The complete genomes of actinobacterial strains from the NBC collection.</title>
        <authorList>
            <person name="Joergensen T.S."/>
            <person name="Alvarez Arevalo M."/>
            <person name="Sterndorff E.B."/>
            <person name="Faurdal D."/>
            <person name="Vuksanovic O."/>
            <person name="Mourched A.-S."/>
            <person name="Charusanti P."/>
            <person name="Shaw S."/>
            <person name="Blin K."/>
            <person name="Weber T."/>
        </authorList>
    </citation>
    <scope>NUCLEOTIDE SEQUENCE</scope>
    <source>
        <strain evidence="18">NBC_00222</strain>
    </source>
</reference>
<dbReference type="InterPro" id="IPR012309">
    <property type="entry name" value="DNA_ligase_ATP-dep_C"/>
</dbReference>
<dbReference type="InterPro" id="IPR036599">
    <property type="entry name" value="DNA_ligase_N_sf"/>
</dbReference>
<evidence type="ECO:0000259" key="17">
    <source>
        <dbReference type="PROSITE" id="PS50160"/>
    </source>
</evidence>
<dbReference type="PROSITE" id="PS00697">
    <property type="entry name" value="DNA_LIGASE_A1"/>
    <property type="match status" value="1"/>
</dbReference>
<evidence type="ECO:0000256" key="9">
    <source>
        <dbReference type="ARBA" id="ARBA00023172"/>
    </source>
</evidence>
<comment type="similarity">
    <text evidence="13 15">Belongs to the ATP-dependent DNA ligase family.</text>
</comment>
<keyword evidence="3 13" id="KW-0235">DNA replication</keyword>
<gene>
    <name evidence="13" type="primary">lig</name>
    <name evidence="18" type="ORF">OHA16_36090</name>
</gene>
<dbReference type="InterPro" id="IPR016059">
    <property type="entry name" value="DNA_ligase_ATP-dep_CS"/>
</dbReference>
<dbReference type="InterPro" id="IPR022865">
    <property type="entry name" value="DNA_ligae_ATP-dep_bac/arc"/>
</dbReference>
<keyword evidence="1 13" id="KW-0436">Ligase</keyword>
<dbReference type="InterPro" id="IPR000977">
    <property type="entry name" value="DNA_ligase_ATP-dep"/>
</dbReference>
<feature type="binding site" evidence="13">
    <location>
        <position position="231"/>
    </location>
    <ligand>
        <name>ATP</name>
        <dbReference type="ChEBI" id="CHEBI:30616"/>
    </ligand>
</feature>
<dbReference type="GO" id="GO:0003910">
    <property type="term" value="F:DNA ligase (ATP) activity"/>
    <property type="evidence" value="ECO:0007669"/>
    <property type="project" value="UniProtKB-EC"/>
</dbReference>
<evidence type="ECO:0000256" key="10">
    <source>
        <dbReference type="ARBA" id="ARBA00023204"/>
    </source>
</evidence>
<evidence type="ECO:0000313" key="19">
    <source>
        <dbReference type="Proteomes" id="UP001432222"/>
    </source>
</evidence>
<feature type="domain" description="ATP-dependent DNA ligase family profile" evidence="17">
    <location>
        <begin position="300"/>
        <end position="412"/>
    </location>
</feature>
<evidence type="ECO:0000256" key="2">
    <source>
        <dbReference type="ARBA" id="ARBA00022618"/>
    </source>
</evidence>
<feature type="region of interest" description="Disordered" evidence="16">
    <location>
        <begin position="513"/>
        <end position="549"/>
    </location>
</feature>
<keyword evidence="11 13" id="KW-0131">Cell cycle</keyword>
<keyword evidence="6 13" id="KW-0227">DNA damage</keyword>